<dbReference type="EMBL" id="CACVBY010000001">
    <property type="protein sequence ID" value="CAA7385794.1"/>
    <property type="molecule type" value="Genomic_DNA"/>
</dbReference>
<keyword evidence="3" id="KW-0472">Membrane</keyword>
<dbReference type="InterPro" id="IPR055407">
    <property type="entry name" value="TraM_C"/>
</dbReference>
<dbReference type="Proteomes" id="UP000445309">
    <property type="component" value="Unassembled WGS sequence"/>
</dbReference>
<keyword evidence="1" id="KW-0175">Coiled coil</keyword>
<reference evidence="5 6" key="1">
    <citation type="submission" date="2020-01" db="EMBL/GenBank/DDBJ databases">
        <authorList>
            <person name="Rodrigo-Torres L."/>
            <person name="Arahal R. D."/>
            <person name="Lucena T."/>
        </authorList>
    </citation>
    <scope>NUCLEOTIDE SEQUENCE [LARGE SCALE GENOMIC DNA]</scope>
    <source>
        <strain evidence="5 6">CECT 9393</strain>
    </source>
</reference>
<name>A0A6N4XIW3_9FLAO</name>
<protein>
    <recommendedName>
        <fullName evidence="4">Conjugative transposon TraM C-terminal domain-containing protein</fullName>
    </recommendedName>
</protein>
<evidence type="ECO:0000256" key="1">
    <source>
        <dbReference type="SAM" id="Coils"/>
    </source>
</evidence>
<evidence type="ECO:0000256" key="2">
    <source>
        <dbReference type="SAM" id="MobiDB-lite"/>
    </source>
</evidence>
<accession>A0A6N4XIW3</accession>
<keyword evidence="6" id="KW-1185">Reference proteome</keyword>
<feature type="coiled-coil region" evidence="1">
    <location>
        <begin position="154"/>
        <end position="181"/>
    </location>
</feature>
<dbReference type="NCBIfam" id="TIGR03779">
    <property type="entry name" value="Bac_Flav_CT_M"/>
    <property type="match status" value="1"/>
</dbReference>
<dbReference type="RefSeq" id="WP_162071550.1">
    <property type="nucleotide sequence ID" value="NZ_CACVBY010000001.1"/>
</dbReference>
<evidence type="ECO:0000313" key="6">
    <source>
        <dbReference type="Proteomes" id="UP000445309"/>
    </source>
</evidence>
<feature type="region of interest" description="Disordered" evidence="2">
    <location>
        <begin position="1"/>
        <end position="26"/>
    </location>
</feature>
<dbReference type="Pfam" id="PF12508">
    <property type="entry name" value="Transposon_TraM"/>
    <property type="match status" value="1"/>
</dbReference>
<keyword evidence="3" id="KW-0812">Transmembrane</keyword>
<feature type="domain" description="Conjugative transposon TraM C-terminal" evidence="4">
    <location>
        <begin position="279"/>
        <end position="427"/>
    </location>
</feature>
<evidence type="ECO:0000313" key="5">
    <source>
        <dbReference type="EMBL" id="CAA7385794.1"/>
    </source>
</evidence>
<evidence type="ECO:0000256" key="3">
    <source>
        <dbReference type="SAM" id="Phobius"/>
    </source>
</evidence>
<sequence>MKDSEKIRVTENDLSQNSNGVNDHPKAQWERLKKPFIYFLMTAVCASCFYLIFKPKANNTIIEEDGFNTAIPQAKDGQLQSDKQKAYEQQLLEQKNEEKRNAVTTLSDYWNDQSDSNSNNNPSSVTARTRILQQSDQNAVNSYRNAQQTLSSFYGRDDQEVNNLRKEISRLKNEAMQNNTAPAGLGMNDQLELMEKSYQMAAKYLPTTSKQEELAPKEEVEIPTEKKIKLTLAKPAHPTIVSSLYREPADSAFIAGLNQNRFYDSQNDSENSVQTKNAIRGVVYETKTLVNESTLSIRLSEAIKVGRAEIPIGSLLIAVSKFQGGRLQLKISSIQSQGKIYPVEINVYDTDGQMGLYVPYSAEQNAVSDIVANMSQTSGTNIMMTQSAGQQIAADLSRGVVQGLSGYFQKRVRQLKVTVKAGHQVLLLPKNN</sequence>
<feature type="compositionally biased region" description="Polar residues" evidence="2">
    <location>
        <begin position="12"/>
        <end position="21"/>
    </location>
</feature>
<organism evidence="5 6">
    <name type="scientific">Chryseobacterium fistulae</name>
    <dbReference type="NCBI Taxonomy" id="2675058"/>
    <lineage>
        <taxon>Bacteria</taxon>
        <taxon>Pseudomonadati</taxon>
        <taxon>Bacteroidota</taxon>
        <taxon>Flavobacteriia</taxon>
        <taxon>Flavobacteriales</taxon>
        <taxon>Weeksellaceae</taxon>
        <taxon>Chryseobacterium group</taxon>
        <taxon>Chryseobacterium</taxon>
    </lineage>
</organism>
<feature type="compositionally biased region" description="Basic and acidic residues" evidence="2">
    <location>
        <begin position="1"/>
        <end position="11"/>
    </location>
</feature>
<dbReference type="AlphaFoldDB" id="A0A6N4XIW3"/>
<feature type="transmembrane region" description="Helical" evidence="3">
    <location>
        <begin position="36"/>
        <end position="53"/>
    </location>
</feature>
<evidence type="ECO:0000259" key="4">
    <source>
        <dbReference type="Pfam" id="PF12508"/>
    </source>
</evidence>
<gene>
    <name evidence="5" type="ORF">CHRY9393_00080</name>
</gene>
<proteinExistence type="predicted"/>
<keyword evidence="3" id="KW-1133">Transmembrane helix</keyword>
<dbReference type="InterPro" id="IPR022187">
    <property type="entry name" value="Conjug_transposon_TraM"/>
</dbReference>